<dbReference type="EMBL" id="JOKH01000002">
    <property type="protein sequence ID" value="KEQ18541.1"/>
    <property type="molecule type" value="Genomic_DNA"/>
</dbReference>
<keyword evidence="2" id="KW-1185">Reference proteome</keyword>
<accession>A0A081NJB8</accession>
<proteinExistence type="predicted"/>
<name>A0A081NJB8_9GAMM</name>
<dbReference type="Proteomes" id="UP000028073">
    <property type="component" value="Unassembled WGS sequence"/>
</dbReference>
<dbReference type="AlphaFoldDB" id="A0A081NJB8"/>
<evidence type="ECO:0000313" key="1">
    <source>
        <dbReference type="EMBL" id="KEQ18541.1"/>
    </source>
</evidence>
<organism evidence="1 2">
    <name type="scientific">Endozoicomonas numazuensis</name>
    <dbReference type="NCBI Taxonomy" id="1137799"/>
    <lineage>
        <taxon>Bacteria</taxon>
        <taxon>Pseudomonadati</taxon>
        <taxon>Pseudomonadota</taxon>
        <taxon>Gammaproteobacteria</taxon>
        <taxon>Oceanospirillales</taxon>
        <taxon>Endozoicomonadaceae</taxon>
        <taxon>Endozoicomonas</taxon>
    </lineage>
</organism>
<comment type="caution">
    <text evidence="1">The sequence shown here is derived from an EMBL/GenBank/DDBJ whole genome shotgun (WGS) entry which is preliminary data.</text>
</comment>
<sequence length="85" mass="9886">MNLTDEDHRIAARELLKNLLSQELNPFHTKRQNNEIYQKSRNQQQTTRVRLIESSDGISIEAVVEQEGLMALIPSSLHIFSKQKR</sequence>
<protein>
    <submittedName>
        <fullName evidence="1">Uncharacterized protein</fullName>
    </submittedName>
</protein>
<reference evidence="1 2" key="1">
    <citation type="submission" date="2014-06" db="EMBL/GenBank/DDBJ databases">
        <title>Whole Genome Sequences of Three Symbiotic Endozoicomonas Bacteria.</title>
        <authorList>
            <person name="Neave M.J."/>
            <person name="Apprill A."/>
            <person name="Voolstra C.R."/>
        </authorList>
    </citation>
    <scope>NUCLEOTIDE SEQUENCE [LARGE SCALE GENOMIC DNA]</scope>
    <source>
        <strain evidence="1 2">DSM 25634</strain>
    </source>
</reference>
<evidence type="ECO:0000313" key="2">
    <source>
        <dbReference type="Proteomes" id="UP000028073"/>
    </source>
</evidence>
<gene>
    <name evidence="1" type="ORF">GZ78_13805</name>
</gene>